<evidence type="ECO:0000313" key="4">
    <source>
        <dbReference type="Proteomes" id="UP001470230"/>
    </source>
</evidence>
<sequence length="532" mass="61000">MFFIFSLVSALLHTNFQGKSFQCNDINDPCNYENVQKQMSHGDTIIITDKNIFEQDHLDSFHNLSSKALSMGISLRGLNTTINGTLSNYYFPAFISFQSSYSIFIEYFTFISFSSSIFHCKSSATLLFSYCDFHNNHVDNKLSILIFETSSKVVINHTIFSILTSHNSSIFLSNLSSIVLDSCTIDKAFTFHSSKHFPIFLLVQSQINIMNSKIIQSQAPYSPFFILKNSSNVLIENTSFLSNQNTIIFKCKEANSIIIRNSFFYDNMGCFIKNDKQKVELRISNTRFEQNFSPTQSFINLLNSSVHIYNYSSFISNSGHSSLIHFSGPKSLAFINETAFLNNQNDDSIIKCTVNDKMTIYSCMFNNSQSKNAVIMGNHSYIKIDQSHFYRSWSLSIMTVSCEIHLLNSLFTGSETYGKLAISSLNCHDSKIFNSSFNDNSLSFLIKLNGSVTLKNLNFNSLKEYAISKNLLKNCQNCQFLEEIIKEENYNLNISTIFTIVLPVMIFVLILFIFRKRFFYFWRISINKKIKD</sequence>
<feature type="signal peptide" evidence="2">
    <location>
        <begin position="1"/>
        <end position="18"/>
    </location>
</feature>
<gene>
    <name evidence="3" type="ORF">M9Y10_028318</name>
</gene>
<dbReference type="EMBL" id="JAPFFF010000004">
    <property type="protein sequence ID" value="KAK8891113.1"/>
    <property type="molecule type" value="Genomic_DNA"/>
</dbReference>
<evidence type="ECO:0000256" key="1">
    <source>
        <dbReference type="SAM" id="Phobius"/>
    </source>
</evidence>
<feature type="chain" id="PRO_5046265255" description="Right handed beta helix domain-containing protein" evidence="2">
    <location>
        <begin position="19"/>
        <end position="532"/>
    </location>
</feature>
<reference evidence="3 4" key="1">
    <citation type="submission" date="2024-04" db="EMBL/GenBank/DDBJ databases">
        <title>Tritrichomonas musculus Genome.</title>
        <authorList>
            <person name="Alves-Ferreira E."/>
            <person name="Grigg M."/>
            <person name="Lorenzi H."/>
            <person name="Galac M."/>
        </authorList>
    </citation>
    <scope>NUCLEOTIDE SEQUENCE [LARGE SCALE GENOMIC DNA]</scope>
    <source>
        <strain evidence="3 4">EAF2021</strain>
    </source>
</reference>
<keyword evidence="1" id="KW-1133">Transmembrane helix</keyword>
<evidence type="ECO:0008006" key="5">
    <source>
        <dbReference type="Google" id="ProtNLM"/>
    </source>
</evidence>
<keyword evidence="2" id="KW-0732">Signal</keyword>
<dbReference type="InterPro" id="IPR011050">
    <property type="entry name" value="Pectin_lyase_fold/virulence"/>
</dbReference>
<keyword evidence="1" id="KW-0812">Transmembrane</keyword>
<organism evidence="3 4">
    <name type="scientific">Tritrichomonas musculus</name>
    <dbReference type="NCBI Taxonomy" id="1915356"/>
    <lineage>
        <taxon>Eukaryota</taxon>
        <taxon>Metamonada</taxon>
        <taxon>Parabasalia</taxon>
        <taxon>Tritrichomonadida</taxon>
        <taxon>Tritrichomonadidae</taxon>
        <taxon>Tritrichomonas</taxon>
    </lineage>
</organism>
<proteinExistence type="predicted"/>
<evidence type="ECO:0000313" key="3">
    <source>
        <dbReference type="EMBL" id="KAK8891113.1"/>
    </source>
</evidence>
<keyword evidence="1" id="KW-0472">Membrane</keyword>
<feature type="transmembrane region" description="Helical" evidence="1">
    <location>
        <begin position="494"/>
        <end position="514"/>
    </location>
</feature>
<dbReference type="SUPFAM" id="SSF51126">
    <property type="entry name" value="Pectin lyase-like"/>
    <property type="match status" value="2"/>
</dbReference>
<protein>
    <recommendedName>
        <fullName evidence="5">Right handed beta helix domain-containing protein</fullName>
    </recommendedName>
</protein>
<accession>A0ABR2KIY3</accession>
<keyword evidence="4" id="KW-1185">Reference proteome</keyword>
<evidence type="ECO:0000256" key="2">
    <source>
        <dbReference type="SAM" id="SignalP"/>
    </source>
</evidence>
<dbReference type="Proteomes" id="UP001470230">
    <property type="component" value="Unassembled WGS sequence"/>
</dbReference>
<name>A0ABR2KIY3_9EUKA</name>
<comment type="caution">
    <text evidence="3">The sequence shown here is derived from an EMBL/GenBank/DDBJ whole genome shotgun (WGS) entry which is preliminary data.</text>
</comment>